<reference evidence="2" key="1">
    <citation type="submission" date="2022-06" db="EMBL/GenBank/DDBJ databases">
        <title>Complete genome sequences of two strains of the flax pathogen Septoria linicola.</title>
        <authorList>
            <person name="Lapalu N."/>
            <person name="Simon A."/>
            <person name="Demenou B."/>
            <person name="Paumier D."/>
            <person name="Guillot M.-P."/>
            <person name="Gout L."/>
            <person name="Valade R."/>
        </authorList>
    </citation>
    <scope>NUCLEOTIDE SEQUENCE</scope>
    <source>
        <strain evidence="2">SE15195</strain>
    </source>
</reference>
<evidence type="ECO:0000256" key="1">
    <source>
        <dbReference type="SAM" id="MobiDB-lite"/>
    </source>
</evidence>
<proteinExistence type="predicted"/>
<organism evidence="2 3">
    <name type="scientific">Septoria linicola</name>
    <dbReference type="NCBI Taxonomy" id="215465"/>
    <lineage>
        <taxon>Eukaryota</taxon>
        <taxon>Fungi</taxon>
        <taxon>Dikarya</taxon>
        <taxon>Ascomycota</taxon>
        <taxon>Pezizomycotina</taxon>
        <taxon>Dothideomycetes</taxon>
        <taxon>Dothideomycetidae</taxon>
        <taxon>Mycosphaerellales</taxon>
        <taxon>Mycosphaerellaceae</taxon>
        <taxon>Septoria</taxon>
    </lineage>
</organism>
<gene>
    <name evidence="2" type="ORF">Slin15195_G062840</name>
</gene>
<keyword evidence="3" id="KW-1185">Reference proteome</keyword>
<dbReference type="EMBL" id="CP099422">
    <property type="protein sequence ID" value="USW52965.1"/>
    <property type="molecule type" value="Genomic_DNA"/>
</dbReference>
<feature type="region of interest" description="Disordered" evidence="1">
    <location>
        <begin position="1"/>
        <end position="38"/>
    </location>
</feature>
<dbReference type="AlphaFoldDB" id="A0A9Q9EJF3"/>
<evidence type="ECO:0000313" key="2">
    <source>
        <dbReference type="EMBL" id="USW52965.1"/>
    </source>
</evidence>
<name>A0A9Q9EJF3_9PEZI</name>
<feature type="compositionally biased region" description="Polar residues" evidence="1">
    <location>
        <begin position="8"/>
        <end position="18"/>
    </location>
</feature>
<feature type="compositionally biased region" description="Basic and acidic residues" evidence="1">
    <location>
        <begin position="26"/>
        <end position="35"/>
    </location>
</feature>
<dbReference type="Proteomes" id="UP001056384">
    <property type="component" value="Chromosome 5"/>
</dbReference>
<protein>
    <submittedName>
        <fullName evidence="2">Uncharacterized protein</fullName>
    </submittedName>
</protein>
<sequence>MSALARETATSPETTGQRARSLGVETQHHLEEARNDSASNGEIIDFVTVDPTTQALPVVGHSDPVLTLMAEVQMLRQELQRLDQRVTSRPTQREEDLELTLSNVWEGFCRSGSREAQPEGAL</sequence>
<evidence type="ECO:0000313" key="3">
    <source>
        <dbReference type="Proteomes" id="UP001056384"/>
    </source>
</evidence>
<accession>A0A9Q9EJF3</accession>